<feature type="compositionally biased region" description="Acidic residues" evidence="1">
    <location>
        <begin position="32"/>
        <end position="54"/>
    </location>
</feature>
<evidence type="ECO:0000313" key="3">
    <source>
        <dbReference type="Proteomes" id="UP000318864"/>
    </source>
</evidence>
<dbReference type="Proteomes" id="UP000318864">
    <property type="component" value="Unassembled WGS sequence"/>
</dbReference>
<dbReference type="PROSITE" id="PS51257">
    <property type="entry name" value="PROKAR_LIPOPROTEIN"/>
    <property type="match status" value="1"/>
</dbReference>
<feature type="region of interest" description="Disordered" evidence="1">
    <location>
        <begin position="24"/>
        <end position="84"/>
    </location>
</feature>
<dbReference type="RefSeq" id="WP_141463424.1">
    <property type="nucleotide sequence ID" value="NZ_RBZW01000012.1"/>
</dbReference>
<organism evidence="2 3">
    <name type="scientific">Salinadaptatus halalkaliphilus</name>
    <dbReference type="NCBI Taxonomy" id="2419781"/>
    <lineage>
        <taxon>Archaea</taxon>
        <taxon>Methanobacteriati</taxon>
        <taxon>Methanobacteriota</taxon>
        <taxon>Stenosarchaea group</taxon>
        <taxon>Halobacteria</taxon>
        <taxon>Halobacteriales</taxon>
        <taxon>Natrialbaceae</taxon>
        <taxon>Salinadaptatus</taxon>
    </lineage>
</organism>
<dbReference type="EMBL" id="RBZW01000012">
    <property type="protein sequence ID" value="THE66086.1"/>
    <property type="molecule type" value="Genomic_DNA"/>
</dbReference>
<keyword evidence="3" id="KW-1185">Reference proteome</keyword>
<accession>A0A4S3TPE6</accession>
<name>A0A4S3TPE6_9EURY</name>
<evidence type="ECO:0000256" key="1">
    <source>
        <dbReference type="SAM" id="MobiDB-lite"/>
    </source>
</evidence>
<evidence type="ECO:0000313" key="2">
    <source>
        <dbReference type="EMBL" id="THE66086.1"/>
    </source>
</evidence>
<sequence>MKRDHRSTRRRLLASAGTVTAVFVAGCGGPGEPEDDGETAGEEEPNGDGPDAEDGTGNGQDIEDEENGGADETGTDDEENAGDA</sequence>
<proteinExistence type="predicted"/>
<comment type="caution">
    <text evidence="2">The sequence shown here is derived from an EMBL/GenBank/DDBJ whole genome shotgun (WGS) entry which is preliminary data.</text>
</comment>
<dbReference type="PROSITE" id="PS51318">
    <property type="entry name" value="TAT"/>
    <property type="match status" value="1"/>
</dbReference>
<feature type="compositionally biased region" description="Acidic residues" evidence="1">
    <location>
        <begin position="61"/>
        <end position="84"/>
    </location>
</feature>
<dbReference type="InterPro" id="IPR006311">
    <property type="entry name" value="TAT_signal"/>
</dbReference>
<protein>
    <submittedName>
        <fullName evidence="2">Uncharacterized protein</fullName>
    </submittedName>
</protein>
<dbReference type="AlphaFoldDB" id="A0A4S3TPE6"/>
<gene>
    <name evidence="2" type="ORF">D8Y22_03960</name>
</gene>
<reference evidence="2 3" key="1">
    <citation type="submission" date="2018-10" db="EMBL/GenBank/DDBJ databases">
        <title>Natronolimnobius sp. XQ-INN 246 isolated from Inner Mongolia Autonomous Region of China.</title>
        <authorList>
            <person name="Xue Q."/>
        </authorList>
    </citation>
    <scope>NUCLEOTIDE SEQUENCE [LARGE SCALE GENOMIC DNA]</scope>
    <source>
        <strain evidence="2 3">XQ-INN 246</strain>
    </source>
</reference>